<keyword evidence="1" id="KW-0732">Signal</keyword>
<reference evidence="2" key="2">
    <citation type="submission" date="2025-09" db="UniProtKB">
        <authorList>
            <consortium name="Ensembl"/>
        </authorList>
    </citation>
    <scope>IDENTIFICATION</scope>
</reference>
<dbReference type="SUPFAM" id="SSF53335">
    <property type="entry name" value="S-adenosyl-L-methionine-dependent methyltransferases"/>
    <property type="match status" value="1"/>
</dbReference>
<evidence type="ECO:0000313" key="3">
    <source>
        <dbReference type="Proteomes" id="UP000472276"/>
    </source>
</evidence>
<evidence type="ECO:0000313" key="2">
    <source>
        <dbReference type="Ensembl" id="ENSOABP00000002315.2"/>
    </source>
</evidence>
<dbReference type="Proteomes" id="UP000472276">
    <property type="component" value="Unassembled WGS sequence"/>
</dbReference>
<dbReference type="OMA" id="IFMVSSH"/>
<reference evidence="2" key="1">
    <citation type="submission" date="2025-08" db="UniProtKB">
        <authorList>
            <consortium name="Ensembl"/>
        </authorList>
    </citation>
    <scope>IDENTIFICATION</scope>
</reference>
<dbReference type="InterPro" id="IPR029063">
    <property type="entry name" value="SAM-dependent_MTases_sf"/>
</dbReference>
<keyword evidence="3" id="KW-1185">Reference proteome</keyword>
<dbReference type="Gene3D" id="3.40.50.150">
    <property type="entry name" value="Vaccinia Virus protein VP39"/>
    <property type="match status" value="1"/>
</dbReference>
<protein>
    <submittedName>
        <fullName evidence="2">Uncharacterized protein</fullName>
    </submittedName>
</protein>
<accession>A0A668RIE9</accession>
<dbReference type="Ensembl" id="ENSOABT00000002402.2">
    <property type="protein sequence ID" value="ENSOABP00000002315.2"/>
    <property type="gene ID" value="ENSOABG00000001408.2"/>
</dbReference>
<organism evidence="2 3">
    <name type="scientific">Oreochromis aureus</name>
    <name type="common">Israeli tilapia</name>
    <name type="synonym">Chromis aureus</name>
    <dbReference type="NCBI Taxonomy" id="47969"/>
    <lineage>
        <taxon>Eukaryota</taxon>
        <taxon>Metazoa</taxon>
        <taxon>Chordata</taxon>
        <taxon>Craniata</taxon>
        <taxon>Vertebrata</taxon>
        <taxon>Euteleostomi</taxon>
        <taxon>Actinopterygii</taxon>
        <taxon>Neopterygii</taxon>
        <taxon>Teleostei</taxon>
        <taxon>Neoteleostei</taxon>
        <taxon>Acanthomorphata</taxon>
        <taxon>Ovalentaria</taxon>
        <taxon>Cichlomorphae</taxon>
        <taxon>Cichliformes</taxon>
        <taxon>Cichlidae</taxon>
        <taxon>African cichlids</taxon>
        <taxon>Pseudocrenilabrinae</taxon>
        <taxon>Oreochromini</taxon>
        <taxon>Oreochromis</taxon>
    </lineage>
</organism>
<evidence type="ECO:0000256" key="1">
    <source>
        <dbReference type="SAM" id="SignalP"/>
    </source>
</evidence>
<name>A0A668RIE9_OREAU</name>
<feature type="chain" id="PRO_5044188066" evidence="1">
    <location>
        <begin position="20"/>
        <end position="271"/>
    </location>
</feature>
<sequence>MWLIALLVPLLPTIFMVSSHYRGKVSILCHRALAWALRLVGGGACVKSTHAFVFSNCTHGKVDSVLETSDLYAETHQSLSMLPGVCKENKACCSCGCLWVLELGMQCGYSSVHLLCLLPPGGRLMSEELDQVTADLGEEIILVAGFKHSQFQVLASHIPALNSFLESYQGTSDGINLVLIEDDLQQNRKVAGSSPGSDSLGRCVLGQDTSPVAYSWWSEGSVALVSGSLASVSAPQGSCAYNVACHHQCVNVCVNGWMTECSVKRFGVHRD</sequence>
<proteinExistence type="predicted"/>
<feature type="signal peptide" evidence="1">
    <location>
        <begin position="1"/>
        <end position="19"/>
    </location>
</feature>
<dbReference type="AlphaFoldDB" id="A0A668RIE9"/>